<reference evidence="1 2" key="1">
    <citation type="journal article" date="2012" name="J. Bacteriol.">
        <title>Complete genome sequences of Methylophaga sp. strain JAM1 and Methylophaga sp. strain JAM7.</title>
        <authorList>
            <person name="Villeneuve C."/>
            <person name="Martineau C."/>
            <person name="Mauffrey F."/>
            <person name="Villemur R."/>
        </authorList>
    </citation>
    <scope>NUCLEOTIDE SEQUENCE [LARGE SCALE GENOMIC DNA]</scope>
    <source>
        <strain evidence="1 2">JAM1</strain>
    </source>
</reference>
<dbReference type="RefSeq" id="WP_014707189.1">
    <property type="nucleotide sequence ID" value="NC_017857.3"/>
</dbReference>
<reference evidence="1 2" key="2">
    <citation type="journal article" date="2013" name="Int. J. Syst. Evol. Microbiol.">
        <title>Methylophaga nitratireducenticrescens sp. nov. and Methylophaga frappieri sp. nov., isolated from the biofilm of the methanol-fed denitrification system treating the seawater at the Montreal Biodome.</title>
        <authorList>
            <person name="Villeneuve C."/>
            <person name="Martineau C."/>
            <person name="Mauffrey F."/>
            <person name="Villemur R."/>
        </authorList>
    </citation>
    <scope>NUCLEOTIDE SEQUENCE [LARGE SCALE GENOMIC DNA]</scope>
    <source>
        <strain evidence="1 2">JAM1</strain>
    </source>
</reference>
<dbReference type="KEGG" id="mej:Q7A_2004"/>
<organism evidence="1 2">
    <name type="scientific">Methylophaga nitratireducenticrescens</name>
    <dbReference type="NCBI Taxonomy" id="754476"/>
    <lineage>
        <taxon>Bacteria</taxon>
        <taxon>Pseudomonadati</taxon>
        <taxon>Pseudomonadota</taxon>
        <taxon>Gammaproteobacteria</taxon>
        <taxon>Thiotrichales</taxon>
        <taxon>Piscirickettsiaceae</taxon>
        <taxon>Methylophaga</taxon>
    </lineage>
</organism>
<dbReference type="OrthoDB" id="9786188at2"/>
<dbReference type="InterPro" id="IPR051532">
    <property type="entry name" value="Ester_Hydrolysis_Enzymes"/>
</dbReference>
<dbReference type="PROSITE" id="PS51257">
    <property type="entry name" value="PROKAR_LIPOPROTEIN"/>
    <property type="match status" value="1"/>
</dbReference>
<dbReference type="Gene3D" id="3.40.50.1110">
    <property type="entry name" value="SGNH hydrolase"/>
    <property type="match status" value="1"/>
</dbReference>
<gene>
    <name evidence="1" type="ordered locus">Q7A_2004</name>
</gene>
<dbReference type="InterPro" id="IPR036514">
    <property type="entry name" value="SGNH_hydro_sf"/>
</dbReference>
<dbReference type="STRING" id="754476.Q7A_2004"/>
<keyword evidence="2" id="KW-1185">Reference proteome</keyword>
<evidence type="ECO:0000313" key="1">
    <source>
        <dbReference type="EMBL" id="AFI84821.1"/>
    </source>
</evidence>
<protein>
    <submittedName>
        <fullName evidence="1">Lipolytic enzyme</fullName>
    </submittedName>
</protein>
<proteinExistence type="predicted"/>
<dbReference type="PATRIC" id="fig|754476.3.peg.1982"/>
<dbReference type="PANTHER" id="PTHR30383">
    <property type="entry name" value="THIOESTERASE 1/PROTEASE 1/LYSOPHOSPHOLIPASE L1"/>
    <property type="match status" value="1"/>
</dbReference>
<name>I1XKA2_METNJ</name>
<dbReference type="SUPFAM" id="SSF52266">
    <property type="entry name" value="SGNH hydrolase"/>
    <property type="match status" value="1"/>
</dbReference>
<dbReference type="AlphaFoldDB" id="I1XKA2"/>
<dbReference type="HOGENOM" id="CLU_051180_1_2_6"/>
<evidence type="ECO:0000313" key="2">
    <source>
        <dbReference type="Proteomes" id="UP000009144"/>
    </source>
</evidence>
<dbReference type="Proteomes" id="UP000009144">
    <property type="component" value="Chromosome"/>
</dbReference>
<dbReference type="GO" id="GO:0004622">
    <property type="term" value="F:phosphatidylcholine lysophospholipase activity"/>
    <property type="evidence" value="ECO:0007669"/>
    <property type="project" value="TreeGrafter"/>
</dbReference>
<accession>I1XKA2</accession>
<dbReference type="EMBL" id="CP003390">
    <property type="protein sequence ID" value="AFI84821.1"/>
    <property type="molecule type" value="Genomic_DNA"/>
</dbReference>
<dbReference type="PANTHER" id="PTHR30383:SF24">
    <property type="entry name" value="THIOESTERASE 1_PROTEASE 1_LYSOPHOSPHOLIPASE L1"/>
    <property type="match status" value="1"/>
</dbReference>
<dbReference type="eggNOG" id="COG2755">
    <property type="taxonomic scope" value="Bacteria"/>
</dbReference>
<sequence length="211" mass="22607">MKRNFIAAFKYFLIVCIGVSTLVGCDQPSAKLKPLSQDAVILAFGDSLTFGTGAAPEQSYPALLADMTNRKVINAGVPGEVSNDGKKRLTKLLEETKPDLVVLCHGGNDLLRKQSRTQLQANLQTMVDEILASGSQVILIAVPALGLNLVPLPLYLDVAESKGIPIEPTILSEVLIDSSLKADHVHPNALGYQQFAQSIHRLLIDSGAINP</sequence>
<dbReference type="Pfam" id="PF13472">
    <property type="entry name" value="Lipase_GDSL_2"/>
    <property type="match status" value="1"/>
</dbReference>
<dbReference type="InterPro" id="IPR013830">
    <property type="entry name" value="SGNH_hydro"/>
</dbReference>